<dbReference type="EMBL" id="NRJH01000014">
    <property type="protein sequence ID" value="RIY33475.1"/>
    <property type="molecule type" value="Genomic_DNA"/>
</dbReference>
<reference evidence="2 3" key="1">
    <citation type="submission" date="2017-08" db="EMBL/GenBank/DDBJ databases">
        <title>Reclassification of Bisgaard taxon 37 and 44.</title>
        <authorList>
            <person name="Christensen H."/>
        </authorList>
    </citation>
    <scope>NUCLEOTIDE SEQUENCE [LARGE SCALE GENOMIC DNA]</scope>
    <source>
        <strain evidence="2 3">B96_4</strain>
    </source>
</reference>
<organism evidence="2 3">
    <name type="scientific">Psittacicella melopsittaci</name>
    <dbReference type="NCBI Taxonomy" id="2028576"/>
    <lineage>
        <taxon>Bacteria</taxon>
        <taxon>Pseudomonadati</taxon>
        <taxon>Pseudomonadota</taxon>
        <taxon>Gammaproteobacteria</taxon>
        <taxon>Pasteurellales</taxon>
        <taxon>Psittacicellaceae</taxon>
        <taxon>Psittacicella</taxon>
    </lineage>
</organism>
<proteinExistence type="predicted"/>
<protein>
    <submittedName>
        <fullName evidence="2">Uncharacterized protein</fullName>
    </submittedName>
</protein>
<keyword evidence="3" id="KW-1185">Reference proteome</keyword>
<gene>
    <name evidence="2" type="ORF">CJP74_01755</name>
</gene>
<sequence>MRKLLLSLCFGAIATASLAANSIPQAQLNNLVKENSDYLAIVNEFLPKEFIGPNQGKALSYADFQELLITKFFLPLNKSYSLTVENGYTSASVESFLKVYQTCENLKNTLDRNTLRELDREYQHLCAKTILVYSLAGNSPDYVYSYSLAAITQNVPTLQNIAAKAPLKFTYALPSYEHYVKEGIFPNVKESFRITIVQSLPE</sequence>
<dbReference type="OrthoDB" id="5679243at2"/>
<feature type="signal peptide" evidence="1">
    <location>
        <begin position="1"/>
        <end position="19"/>
    </location>
</feature>
<dbReference type="RefSeq" id="WP_119496560.1">
    <property type="nucleotide sequence ID" value="NZ_NRJH01000014.1"/>
</dbReference>
<dbReference type="AlphaFoldDB" id="A0A3A1Y789"/>
<name>A0A3A1Y789_9GAMM</name>
<accession>A0A3A1Y789</accession>
<feature type="chain" id="PRO_5017438072" evidence="1">
    <location>
        <begin position="20"/>
        <end position="202"/>
    </location>
</feature>
<comment type="caution">
    <text evidence="2">The sequence shown here is derived from an EMBL/GenBank/DDBJ whole genome shotgun (WGS) entry which is preliminary data.</text>
</comment>
<evidence type="ECO:0000313" key="2">
    <source>
        <dbReference type="EMBL" id="RIY33475.1"/>
    </source>
</evidence>
<keyword evidence="1" id="KW-0732">Signal</keyword>
<evidence type="ECO:0000256" key="1">
    <source>
        <dbReference type="SAM" id="SignalP"/>
    </source>
</evidence>
<evidence type="ECO:0000313" key="3">
    <source>
        <dbReference type="Proteomes" id="UP000266258"/>
    </source>
</evidence>
<dbReference type="Proteomes" id="UP000266258">
    <property type="component" value="Unassembled WGS sequence"/>
</dbReference>